<gene>
    <name evidence="4" type="ORF">LF41_2443</name>
</gene>
<feature type="compositionally biased region" description="Basic and acidic residues" evidence="2">
    <location>
        <begin position="791"/>
        <end position="806"/>
    </location>
</feature>
<comment type="caution">
    <text evidence="4">The sequence shown here is derived from an EMBL/GenBank/DDBJ whole genome shotgun (WGS) entry which is preliminary data.</text>
</comment>
<dbReference type="Pfam" id="PF06791">
    <property type="entry name" value="TMP_2"/>
    <property type="match status" value="1"/>
</dbReference>
<protein>
    <submittedName>
        <fullName evidence="4">Phage tail length tape-measure protein 1</fullName>
    </submittedName>
</protein>
<feature type="region of interest" description="Disordered" evidence="2">
    <location>
        <begin position="786"/>
        <end position="813"/>
    </location>
</feature>
<feature type="domain" description="Bacteriophage tail tape measure N-terminal" evidence="3">
    <location>
        <begin position="43"/>
        <end position="253"/>
    </location>
</feature>
<evidence type="ECO:0000256" key="1">
    <source>
        <dbReference type="SAM" id="Coils"/>
    </source>
</evidence>
<dbReference type="InterPro" id="IPR009628">
    <property type="entry name" value="Phage_tape_measure_N"/>
</dbReference>
<dbReference type="AlphaFoldDB" id="A0A0A2WIB9"/>
<evidence type="ECO:0000259" key="3">
    <source>
        <dbReference type="Pfam" id="PF06791"/>
    </source>
</evidence>
<keyword evidence="5" id="KW-1185">Reference proteome</keyword>
<proteinExistence type="predicted"/>
<dbReference type="OrthoDB" id="6058417at2"/>
<evidence type="ECO:0000313" key="5">
    <source>
        <dbReference type="Proteomes" id="UP000030518"/>
    </source>
</evidence>
<evidence type="ECO:0000313" key="4">
    <source>
        <dbReference type="EMBL" id="KGQ19936.1"/>
    </source>
</evidence>
<dbReference type="eggNOG" id="COG1196">
    <property type="taxonomic scope" value="Bacteria"/>
</dbReference>
<dbReference type="Proteomes" id="UP000030518">
    <property type="component" value="Unassembled WGS sequence"/>
</dbReference>
<reference evidence="4 5" key="1">
    <citation type="submission" date="2014-09" db="EMBL/GenBank/DDBJ databases">
        <title>Genome sequences of Lysobacter dokdonensis DS-58.</title>
        <authorList>
            <person name="Kim J.F."/>
            <person name="Kwak M.-J."/>
        </authorList>
    </citation>
    <scope>NUCLEOTIDE SEQUENCE [LARGE SCALE GENOMIC DNA]</scope>
    <source>
        <strain evidence="4 5">DS-58</strain>
    </source>
</reference>
<dbReference type="EMBL" id="JRKJ01000005">
    <property type="protein sequence ID" value="KGQ19936.1"/>
    <property type="molecule type" value="Genomic_DNA"/>
</dbReference>
<evidence type="ECO:0000256" key="2">
    <source>
        <dbReference type="SAM" id="MobiDB-lite"/>
    </source>
</evidence>
<name>A0A0A2WIB9_9GAMM</name>
<keyword evidence="1" id="KW-0175">Coiled coil</keyword>
<accession>A0A0A2WIB9</accession>
<dbReference type="STRING" id="1300345.LF41_2443"/>
<feature type="coiled-coil region" evidence="1">
    <location>
        <begin position="531"/>
        <end position="580"/>
    </location>
</feature>
<sequence length="813" mass="87133">MADIASLGIRVTTTGAKEAAADLGQLDTASQKVEKSANTAAKAMSANAKSAKELQFATRGLPAQFTDIVTSLQGGQRPLQVLLQQGGQIKDLFGGIGPAIRAVGGYVAGLINPFTIAAAAVVGLGLAWKEAADEAQAFNLAIIQSGDYARKSADDLETLASRLDETTNATQRFASDVIAQVVASGRFTGEQVDLVSTAIINMAKAVQAAGGDADDTIKDLIKSFTDLSRDPVDALLKLNETQHFLTQSTLEQVETLKKQGREAEAVDVAIKAMADTLNARAPEMQSNLGATSIAFASLRDNAAEALDGIVDGFRRADEAALKFLRSGSLASRSVRSLLPIDFGSANDADFSGVKGSVNGGGLSIVDSKKARQDIKEVEDAQREWNSSLRQGETSAQRLKRELDEVAEAGKRLGKTDPEIAAAQDAIRDAFARKGPKARKPRKVNTRGIENASDRFDDMVGSLRAEIEGPLERVEQQHIKRMRELEQAARDGKRSHEDLAEALKLEGEAYQRAGDEVQHRYEAEIAALSGPIVQAQQAHEAALRRIEELKKEGVLTGAQYNAMLEEEAKAFEADMHAAERAADPIGALLSDMAAELDLIGKSNAERAVMVELRRQNIDAMSAEGQAALETARQFDEEAKAKQRSIDLMDDFRRGASDALSDIITGAKSAKEAFADFFDDLARRITQMIAERWIERAFGAMGTNGSGTSGGDWLGAAVGALFGGGRAMGGQVAANRVYEVGEHNQPELLQVHGRSYLIPGNQGNVTPMHGGGSEQRVYQLTQNFQVQGAPNRQTREQMARSSGREARRGMTRTGT</sequence>
<feature type="coiled-coil region" evidence="1">
    <location>
        <begin position="470"/>
        <end position="501"/>
    </location>
</feature>
<dbReference type="RefSeq" id="WP_036166883.1">
    <property type="nucleotide sequence ID" value="NZ_JRKJ01000005.1"/>
</dbReference>
<dbReference type="PATRIC" id="fig|1300345.3.peg.1012"/>
<organism evidence="4 5">
    <name type="scientific">Lysobacter dokdonensis DS-58</name>
    <dbReference type="NCBI Taxonomy" id="1300345"/>
    <lineage>
        <taxon>Bacteria</taxon>
        <taxon>Pseudomonadati</taxon>
        <taxon>Pseudomonadota</taxon>
        <taxon>Gammaproteobacteria</taxon>
        <taxon>Lysobacterales</taxon>
        <taxon>Lysobacteraceae</taxon>
        <taxon>Noviluteimonas</taxon>
    </lineage>
</organism>